<evidence type="ECO:0000256" key="7">
    <source>
        <dbReference type="ARBA" id="ARBA00023136"/>
    </source>
</evidence>
<gene>
    <name evidence="10" type="ORF">ACFPK2_13665</name>
</gene>
<evidence type="ECO:0000256" key="6">
    <source>
        <dbReference type="ARBA" id="ARBA00022989"/>
    </source>
</evidence>
<organism evidence="10 11">
    <name type="scientific">Bosea minatitlanensis</name>
    <dbReference type="NCBI Taxonomy" id="128782"/>
    <lineage>
        <taxon>Bacteria</taxon>
        <taxon>Pseudomonadati</taxon>
        <taxon>Pseudomonadota</taxon>
        <taxon>Alphaproteobacteria</taxon>
        <taxon>Hyphomicrobiales</taxon>
        <taxon>Boseaceae</taxon>
        <taxon>Bosea</taxon>
    </lineage>
</organism>
<dbReference type="PANTHER" id="PTHR43357:SF3">
    <property type="entry name" value="FE(3+)-TRANSPORT SYSTEM PERMEASE PROTEIN FBPB 2"/>
    <property type="match status" value="1"/>
</dbReference>
<feature type="transmembrane region" description="Helical" evidence="8">
    <location>
        <begin position="156"/>
        <end position="179"/>
    </location>
</feature>
<dbReference type="CDD" id="cd06261">
    <property type="entry name" value="TM_PBP2"/>
    <property type="match status" value="2"/>
</dbReference>
<comment type="subcellular location">
    <subcellularLocation>
        <location evidence="1">Cell inner membrane</location>
        <topology evidence="1">Multi-pass membrane protein</topology>
    </subcellularLocation>
    <subcellularLocation>
        <location evidence="8">Cell membrane</location>
        <topology evidence="8">Multi-pass membrane protein</topology>
    </subcellularLocation>
</comment>
<evidence type="ECO:0000256" key="2">
    <source>
        <dbReference type="ARBA" id="ARBA00022448"/>
    </source>
</evidence>
<evidence type="ECO:0000256" key="1">
    <source>
        <dbReference type="ARBA" id="ARBA00004429"/>
    </source>
</evidence>
<keyword evidence="4" id="KW-0997">Cell inner membrane</keyword>
<evidence type="ECO:0000259" key="9">
    <source>
        <dbReference type="PROSITE" id="PS50928"/>
    </source>
</evidence>
<dbReference type="PROSITE" id="PS50928">
    <property type="entry name" value="ABC_TM1"/>
    <property type="match status" value="2"/>
</dbReference>
<dbReference type="Proteomes" id="UP001595976">
    <property type="component" value="Unassembled WGS sequence"/>
</dbReference>
<accession>A0ABW0F819</accession>
<comment type="caution">
    <text evidence="10">The sequence shown here is derived from an EMBL/GenBank/DDBJ whole genome shotgun (WGS) entry which is preliminary data.</text>
</comment>
<keyword evidence="3" id="KW-1003">Cell membrane</keyword>
<dbReference type="InterPro" id="IPR000515">
    <property type="entry name" value="MetI-like"/>
</dbReference>
<keyword evidence="7 8" id="KW-0472">Membrane</keyword>
<dbReference type="PANTHER" id="PTHR43357">
    <property type="entry name" value="INNER MEMBRANE ABC TRANSPORTER PERMEASE PROTEIN YDCV"/>
    <property type="match status" value="1"/>
</dbReference>
<keyword evidence="11" id="KW-1185">Reference proteome</keyword>
<name>A0ABW0F819_9HYPH</name>
<feature type="transmembrane region" description="Helical" evidence="8">
    <location>
        <begin position="484"/>
        <end position="501"/>
    </location>
</feature>
<evidence type="ECO:0000256" key="8">
    <source>
        <dbReference type="RuleBase" id="RU363032"/>
    </source>
</evidence>
<feature type="transmembrane region" description="Helical" evidence="8">
    <location>
        <begin position="381"/>
        <end position="406"/>
    </location>
</feature>
<feature type="transmembrane region" description="Helical" evidence="8">
    <location>
        <begin position="305"/>
        <end position="326"/>
    </location>
</feature>
<feature type="transmembrane region" description="Helical" evidence="8">
    <location>
        <begin position="105"/>
        <end position="123"/>
    </location>
</feature>
<keyword evidence="2 8" id="KW-0813">Transport</keyword>
<proteinExistence type="inferred from homology"/>
<keyword evidence="6 8" id="KW-1133">Transmembrane helix</keyword>
<dbReference type="Pfam" id="PF00528">
    <property type="entry name" value="BPD_transp_1"/>
    <property type="match status" value="1"/>
</dbReference>
<evidence type="ECO:0000256" key="4">
    <source>
        <dbReference type="ARBA" id="ARBA00022519"/>
    </source>
</evidence>
<comment type="similarity">
    <text evidence="8">Belongs to the binding-protein-dependent transport system permease family.</text>
</comment>
<sequence length="562" mass="59092">MSAAAPQSLSRRPSFPWRPSTRLAYATLLGAALILLPLAALVGSALSLRQAAEIWPHLAAHVLPTALIQTGLLLAGVGALSAAIGVGAAWLVTQSEFPGRGALEWLLALPLALPTYITAYIYVEFMGFNGPLQGALRAATGWRSLREYWFPEPRSLPGAIVIMALVLYPYVYLSVRALFVVQSAAIIDAARTLGAGRGRLFRHVGLPLARPALAAGLILVLLETLNDIGASEYLGIRTLTLSIYTTWLNRGSLAGASQIACVMLLLVFALLLGEARLRERRGFAISAQPGRIAARRRLGRGAGMLAALACLLPVLLGAVLPVGFLIAETLRLQRLAGLDPALLGQLGNALLLAMAASLIVLALGFGIAAAARRGQERFLRLLARFAGLGYAVPGTVLALGVLIPVAAIDNLVADTLRRWFGREVGLVLIGSGAALLVAYAARFLAIGINGIESGLARIPRRVDDAARSLGAGGGVLLRQFYWPLARPAIATAGLLVFVDVLKELPATLLLRPLGVETLATTVYGHASRGVFEEGAPAALLIVLAGLVPALILARIRPAQKEP</sequence>
<evidence type="ECO:0000313" key="11">
    <source>
        <dbReference type="Proteomes" id="UP001595976"/>
    </source>
</evidence>
<feature type="transmembrane region" description="Helical" evidence="8">
    <location>
        <begin position="253"/>
        <end position="272"/>
    </location>
</feature>
<dbReference type="EMBL" id="JBHSLI010000005">
    <property type="protein sequence ID" value="MFC5294035.1"/>
    <property type="molecule type" value="Genomic_DNA"/>
</dbReference>
<feature type="transmembrane region" description="Helical" evidence="8">
    <location>
        <begin position="200"/>
        <end position="222"/>
    </location>
</feature>
<dbReference type="RefSeq" id="WP_260348319.1">
    <property type="nucleotide sequence ID" value="NZ_JAOAOS010000005.1"/>
</dbReference>
<reference evidence="11" key="1">
    <citation type="journal article" date="2019" name="Int. J. Syst. Evol. Microbiol.">
        <title>The Global Catalogue of Microorganisms (GCM) 10K type strain sequencing project: providing services to taxonomists for standard genome sequencing and annotation.</title>
        <authorList>
            <consortium name="The Broad Institute Genomics Platform"/>
            <consortium name="The Broad Institute Genome Sequencing Center for Infectious Disease"/>
            <person name="Wu L."/>
            <person name="Ma J."/>
        </authorList>
    </citation>
    <scope>NUCLEOTIDE SEQUENCE [LARGE SCALE GENOMIC DNA]</scope>
    <source>
        <strain evidence="11">CGMCC 1.15643</strain>
    </source>
</reference>
<feature type="transmembrane region" description="Helical" evidence="8">
    <location>
        <begin position="534"/>
        <end position="553"/>
    </location>
</feature>
<feature type="transmembrane region" description="Helical" evidence="8">
    <location>
        <begin position="67"/>
        <end position="93"/>
    </location>
</feature>
<keyword evidence="5 8" id="KW-0812">Transmembrane</keyword>
<feature type="transmembrane region" description="Helical" evidence="8">
    <location>
        <begin position="426"/>
        <end position="451"/>
    </location>
</feature>
<dbReference type="Gene3D" id="1.10.3720.10">
    <property type="entry name" value="MetI-like"/>
    <property type="match status" value="2"/>
</dbReference>
<dbReference type="SUPFAM" id="SSF161098">
    <property type="entry name" value="MetI-like"/>
    <property type="match status" value="2"/>
</dbReference>
<feature type="domain" description="ABC transmembrane type-1" evidence="9">
    <location>
        <begin position="346"/>
        <end position="552"/>
    </location>
</feature>
<evidence type="ECO:0000256" key="5">
    <source>
        <dbReference type="ARBA" id="ARBA00022692"/>
    </source>
</evidence>
<evidence type="ECO:0000313" key="10">
    <source>
        <dbReference type="EMBL" id="MFC5294035.1"/>
    </source>
</evidence>
<protein>
    <submittedName>
        <fullName evidence="10">ABC transporter permease</fullName>
    </submittedName>
</protein>
<dbReference type="InterPro" id="IPR035906">
    <property type="entry name" value="MetI-like_sf"/>
</dbReference>
<feature type="domain" description="ABC transmembrane type-1" evidence="9">
    <location>
        <begin position="67"/>
        <end position="272"/>
    </location>
</feature>
<feature type="transmembrane region" description="Helical" evidence="8">
    <location>
        <begin position="346"/>
        <end position="369"/>
    </location>
</feature>
<evidence type="ECO:0000256" key="3">
    <source>
        <dbReference type="ARBA" id="ARBA00022475"/>
    </source>
</evidence>